<dbReference type="RefSeq" id="WP_138672769.1">
    <property type="nucleotide sequence ID" value="NZ_VCKY01000254.1"/>
</dbReference>
<dbReference type="AlphaFoldDB" id="A0A5S4EZE3"/>
<name>A0A5S4EZE3_9ACTN</name>
<dbReference type="InterPro" id="IPR036291">
    <property type="entry name" value="NAD(P)-bd_dom_sf"/>
</dbReference>
<dbReference type="Proteomes" id="UP000309128">
    <property type="component" value="Unassembled WGS sequence"/>
</dbReference>
<dbReference type="OrthoDB" id="483at2"/>
<comment type="caution">
    <text evidence="2">The sequence shown here is derived from an EMBL/GenBank/DDBJ whole genome shotgun (WGS) entry which is preliminary data.</text>
</comment>
<dbReference type="Gene3D" id="3.40.50.720">
    <property type="entry name" value="NAD(P)-binding Rossmann-like Domain"/>
    <property type="match status" value="1"/>
</dbReference>
<dbReference type="SUPFAM" id="SSF51735">
    <property type="entry name" value="NAD(P)-binding Rossmann-fold domains"/>
    <property type="match status" value="2"/>
</dbReference>
<gene>
    <name evidence="2" type="ORF">ETD86_45075</name>
</gene>
<evidence type="ECO:0000313" key="2">
    <source>
        <dbReference type="EMBL" id="TMR09064.1"/>
    </source>
</evidence>
<evidence type="ECO:0000256" key="1">
    <source>
        <dbReference type="SAM" id="MobiDB-lite"/>
    </source>
</evidence>
<accession>A0A5S4EZE3</accession>
<sequence>MSITKFAVAGATGRLGRHVVDVLTERGRQVVPMSRATGVDIMERCREHAARDLGPFAVEQVSISAGWGVWALAMLDLGYGRWEAVLDRLATAARGPIGHQVSAVCFAADEIEAAVRLGRADAAPVPFERLRRWAEAAALPWSDAVLERCRALLSLDDDPEAHFTAAVSCADRPFEQARSALVYGEWLRRSRRASDARIQLRHAAETFTLLGATLWAERAAAELRAAGETTPTRATGHDPVAGLTSQELQVVRLTARGRVLRAHLDAGSVGHRAGDGPARPLGRPAVRDERPSARLDPDRPPYSPGRAALDGSAQAGRTGQMRRCDAWSPTASVSVSASASPRPPAHCRSAAPPPARGSQAAPDQRPLMLVDFPGGHRSDQPAR</sequence>
<proteinExistence type="predicted"/>
<evidence type="ECO:0008006" key="4">
    <source>
        <dbReference type="Google" id="ProtNLM"/>
    </source>
</evidence>
<feature type="region of interest" description="Disordered" evidence="1">
    <location>
        <begin position="268"/>
        <end position="383"/>
    </location>
</feature>
<feature type="compositionally biased region" description="Basic and acidic residues" evidence="1">
    <location>
        <begin position="374"/>
        <end position="383"/>
    </location>
</feature>
<dbReference type="EMBL" id="VCKY01000254">
    <property type="protein sequence ID" value="TMR09064.1"/>
    <property type="molecule type" value="Genomic_DNA"/>
</dbReference>
<organism evidence="2 3">
    <name type="scientific">Nonomuraea turkmeniaca</name>
    <dbReference type="NCBI Taxonomy" id="103838"/>
    <lineage>
        <taxon>Bacteria</taxon>
        <taxon>Bacillati</taxon>
        <taxon>Actinomycetota</taxon>
        <taxon>Actinomycetes</taxon>
        <taxon>Streptosporangiales</taxon>
        <taxon>Streptosporangiaceae</taxon>
        <taxon>Nonomuraea</taxon>
    </lineage>
</organism>
<feature type="compositionally biased region" description="Basic and acidic residues" evidence="1">
    <location>
        <begin position="285"/>
        <end position="299"/>
    </location>
</feature>
<keyword evidence="3" id="KW-1185">Reference proteome</keyword>
<evidence type="ECO:0000313" key="3">
    <source>
        <dbReference type="Proteomes" id="UP000309128"/>
    </source>
</evidence>
<feature type="compositionally biased region" description="Low complexity" evidence="1">
    <location>
        <begin position="328"/>
        <end position="350"/>
    </location>
</feature>
<reference evidence="2 3" key="1">
    <citation type="submission" date="2019-05" db="EMBL/GenBank/DDBJ databases">
        <title>Draft genome sequence of Nonomuraea turkmeniaca DSM 43926.</title>
        <authorList>
            <person name="Saricaoglu S."/>
            <person name="Isik K."/>
        </authorList>
    </citation>
    <scope>NUCLEOTIDE SEQUENCE [LARGE SCALE GENOMIC DNA]</scope>
    <source>
        <strain evidence="2 3">DSM 43926</strain>
    </source>
</reference>
<protein>
    <recommendedName>
        <fullName evidence="4">NAD-dependent epimerase/dehydratase family protein</fullName>
    </recommendedName>
</protein>